<dbReference type="EMBL" id="CP042806">
    <property type="protein sequence ID" value="QEE30328.1"/>
    <property type="molecule type" value="Genomic_DNA"/>
</dbReference>
<reference evidence="6 7" key="1">
    <citation type="submission" date="2019-08" db="EMBL/GenBank/DDBJ databases">
        <title>Complete genome sequence of Terriglobus albidus strain ORNL.</title>
        <authorList>
            <person name="Podar M."/>
        </authorList>
    </citation>
    <scope>NUCLEOTIDE SEQUENCE [LARGE SCALE GENOMIC DNA]</scope>
    <source>
        <strain evidence="6 7">ORNL</strain>
    </source>
</reference>
<evidence type="ECO:0000259" key="5">
    <source>
        <dbReference type="Pfam" id="PF25183"/>
    </source>
</evidence>
<evidence type="ECO:0000313" key="6">
    <source>
        <dbReference type="EMBL" id="QEE30328.1"/>
    </source>
</evidence>
<evidence type="ECO:0000256" key="2">
    <source>
        <dbReference type="ARBA" id="ARBA00023136"/>
    </source>
</evidence>
<dbReference type="Gene3D" id="2.60.40.1120">
    <property type="entry name" value="Carboxypeptidase-like, regulatory domain"/>
    <property type="match status" value="1"/>
</dbReference>
<dbReference type="InterPro" id="IPR013784">
    <property type="entry name" value="Carb-bd-like_fold"/>
</dbReference>
<feature type="domain" description="TonB-dependent transporter Oar-like beta-barrel" evidence="5">
    <location>
        <begin position="241"/>
        <end position="1014"/>
    </location>
</feature>
<organism evidence="6 7">
    <name type="scientific">Terriglobus albidus</name>
    <dbReference type="NCBI Taxonomy" id="1592106"/>
    <lineage>
        <taxon>Bacteria</taxon>
        <taxon>Pseudomonadati</taxon>
        <taxon>Acidobacteriota</taxon>
        <taxon>Terriglobia</taxon>
        <taxon>Terriglobales</taxon>
        <taxon>Acidobacteriaceae</taxon>
        <taxon>Terriglobus</taxon>
    </lineage>
</organism>
<keyword evidence="7" id="KW-1185">Reference proteome</keyword>
<dbReference type="OrthoDB" id="97893at2"/>
<dbReference type="InterPro" id="IPR036942">
    <property type="entry name" value="Beta-barrel_TonB_sf"/>
</dbReference>
<evidence type="ECO:0000256" key="1">
    <source>
        <dbReference type="ARBA" id="ARBA00004442"/>
    </source>
</evidence>
<dbReference type="Gene3D" id="2.40.170.20">
    <property type="entry name" value="TonB-dependent receptor, beta-barrel domain"/>
    <property type="match status" value="1"/>
</dbReference>
<keyword evidence="2" id="KW-0472">Membrane</keyword>
<keyword evidence="4" id="KW-0732">Signal</keyword>
<dbReference type="GO" id="GO:0009279">
    <property type="term" value="C:cell outer membrane"/>
    <property type="evidence" value="ECO:0007669"/>
    <property type="project" value="UniProtKB-SubCell"/>
</dbReference>
<sequence length="1021" mass="109123">MRKLLTMVIAVMLAVTAAKAQSTATLSGTVKDSSGAVLQGAQVSIRNLGTGAERTVTSDTGGQFVAPSLPPGDYTVKVTANGFGSYTVEKLTLQVDAKTGLDIPMSVASTGESVQVDSSAPLIDAESITVGQVIDRQTVQEIPLNGRHFLDLTVLTPGGVTAPAAGSLTAPSRGLGANSFVTAGNREDSVNFQINGVNLNDMVQNQITFQPSINTTSEFKINNQTFSAEYGRSSGSIVNVSTRSGTNEFHGEVFEYVRNEALDARNYFNTKDVQRMAPLKRHNFGAALGGPIWKQHTFFFASYEGLRQAQGLTVNSGVLTDAERAKVTDPVAQKLLTLIPRANDSTGARYLGLANGPVHTDQGTLDISQIFSASDTLHGFYAIQKDQRTEPTLQNNTIPGFGDNRAATRQILTLNETHIFSPRLVNEFRLGFNRIAIAFNPNVTTDPTSLGLGTGTSGATGIPQITITGPGLNFGGPSGFPQGRFDTLGIVSDTATYTAGKHSLKFGGEFRRFLNANFSGDTGTIGFNSVANFQAGRANSFSITPTRTASRIYVNALGAFLQDSWKITPNLTAELGLRFEWNGSPVDGSNRLVLFDLPSASLIRVGTNGVGNSPYTQNYNYEPRIGFAYDVFGNNKTVLRAAYGYMADQPETNAASGLNGNPPFANRVTYSSSTATIPLSNLYAAAGAAGIGISGVQRNLRNAYTETFNVNVQQELPWGLVGSIGYYGSVGKHLRTPLNVNQPNASNVRPFQAVSTSSPISAGANISGVNITQVSSIGMSNYNAMWLTARKNFRSGLNFNFNYNYSKSLDTGSLSGTVLQDATRPYLNYGPSDFDTTHRISMNAIYTLPFKGNRLIEGWQLSGISQWQTGNPLNITTSSTFTGTANVLHPNLVGPVQYGLTRTTATTVQWFAPLVCNAPTTANCTFQIPTTGFGNLSRNALRGPGFADTDFSIEKNTTIYEAVKFQFRVDAFDIFNHPSFGNPGTSAAVGSTSFGVISQTRFAVSDLGSSRQLQIVGKIIF</sequence>
<comment type="subcellular location">
    <subcellularLocation>
        <location evidence="1">Cell outer membrane</location>
    </subcellularLocation>
</comment>
<gene>
    <name evidence="6" type="ORF">FTW19_21500</name>
</gene>
<dbReference type="Pfam" id="PF13620">
    <property type="entry name" value="CarboxypepD_reg"/>
    <property type="match status" value="1"/>
</dbReference>
<dbReference type="RefSeq" id="WP_147649597.1">
    <property type="nucleotide sequence ID" value="NZ_CP042806.1"/>
</dbReference>
<accession>A0A5B9EDN6</accession>
<evidence type="ECO:0000256" key="3">
    <source>
        <dbReference type="ARBA" id="ARBA00023237"/>
    </source>
</evidence>
<dbReference type="Proteomes" id="UP000321820">
    <property type="component" value="Chromosome"/>
</dbReference>
<feature type="chain" id="PRO_5022773318" evidence="4">
    <location>
        <begin position="21"/>
        <end position="1021"/>
    </location>
</feature>
<protein>
    <submittedName>
        <fullName evidence="6">TonB-dependent receptor</fullName>
    </submittedName>
</protein>
<dbReference type="Pfam" id="PF25183">
    <property type="entry name" value="OMP_b-brl_4"/>
    <property type="match status" value="1"/>
</dbReference>
<proteinExistence type="predicted"/>
<keyword evidence="3" id="KW-0998">Cell outer membrane</keyword>
<feature type="signal peptide" evidence="4">
    <location>
        <begin position="1"/>
        <end position="20"/>
    </location>
</feature>
<dbReference type="SUPFAM" id="SSF56935">
    <property type="entry name" value="Porins"/>
    <property type="match status" value="1"/>
</dbReference>
<evidence type="ECO:0000256" key="4">
    <source>
        <dbReference type="SAM" id="SignalP"/>
    </source>
</evidence>
<dbReference type="AlphaFoldDB" id="A0A5B9EDN6"/>
<dbReference type="GO" id="GO:0030246">
    <property type="term" value="F:carbohydrate binding"/>
    <property type="evidence" value="ECO:0007669"/>
    <property type="project" value="InterPro"/>
</dbReference>
<dbReference type="KEGG" id="talb:FTW19_21500"/>
<dbReference type="InterPro" id="IPR057601">
    <property type="entry name" value="Oar-like_b-barrel"/>
</dbReference>
<keyword evidence="6" id="KW-0675">Receptor</keyword>
<name>A0A5B9EDN6_9BACT</name>
<evidence type="ECO:0000313" key="7">
    <source>
        <dbReference type="Proteomes" id="UP000321820"/>
    </source>
</evidence>
<dbReference type="SUPFAM" id="SSF49452">
    <property type="entry name" value="Starch-binding domain-like"/>
    <property type="match status" value="1"/>
</dbReference>